<dbReference type="GO" id="GO:0005886">
    <property type="term" value="C:plasma membrane"/>
    <property type="evidence" value="ECO:0007669"/>
    <property type="project" value="TreeGrafter"/>
</dbReference>
<dbReference type="GO" id="GO:0009927">
    <property type="term" value="F:histidine phosphotransfer kinase activity"/>
    <property type="evidence" value="ECO:0007669"/>
    <property type="project" value="TreeGrafter"/>
</dbReference>
<feature type="domain" description="HAMP" evidence="11">
    <location>
        <begin position="354"/>
        <end position="406"/>
    </location>
</feature>
<dbReference type="EC" id="2.7.13.3" evidence="3"/>
<dbReference type="SMART" id="SM00388">
    <property type="entry name" value="HisKA"/>
    <property type="match status" value="1"/>
</dbReference>
<reference evidence="12 13" key="1">
    <citation type="submission" date="2019-02" db="EMBL/GenBank/DDBJ databases">
        <title>Deep-cultivation of Planctomycetes and their phenomic and genomic characterization uncovers novel biology.</title>
        <authorList>
            <person name="Wiegand S."/>
            <person name="Jogler M."/>
            <person name="Boedeker C."/>
            <person name="Pinto D."/>
            <person name="Vollmers J."/>
            <person name="Rivas-Marin E."/>
            <person name="Kohn T."/>
            <person name="Peeters S.H."/>
            <person name="Heuer A."/>
            <person name="Rast P."/>
            <person name="Oberbeckmann S."/>
            <person name="Bunk B."/>
            <person name="Jeske O."/>
            <person name="Meyerdierks A."/>
            <person name="Storesund J.E."/>
            <person name="Kallscheuer N."/>
            <person name="Luecker S."/>
            <person name="Lage O.M."/>
            <person name="Pohl T."/>
            <person name="Merkel B.J."/>
            <person name="Hornburger P."/>
            <person name="Mueller R.-W."/>
            <person name="Bruemmer F."/>
            <person name="Labrenz M."/>
            <person name="Spormann A.M."/>
            <person name="Op den Camp H."/>
            <person name="Overmann J."/>
            <person name="Amann R."/>
            <person name="Jetten M.S.M."/>
            <person name="Mascher T."/>
            <person name="Medema M.H."/>
            <person name="Devos D.P."/>
            <person name="Kaster A.-K."/>
            <person name="Ovreas L."/>
            <person name="Rohde M."/>
            <person name="Galperin M.Y."/>
            <person name="Jogler C."/>
        </authorList>
    </citation>
    <scope>NUCLEOTIDE SEQUENCE [LARGE SCALE GENOMIC DNA]</scope>
    <source>
        <strain evidence="12 13">Pla85_3_4</strain>
    </source>
</reference>
<dbReference type="PROSITE" id="PS50109">
    <property type="entry name" value="HIS_KIN"/>
    <property type="match status" value="1"/>
</dbReference>
<dbReference type="InterPro" id="IPR003594">
    <property type="entry name" value="HATPase_dom"/>
</dbReference>
<dbReference type="CDD" id="cd06225">
    <property type="entry name" value="HAMP"/>
    <property type="match status" value="1"/>
</dbReference>
<dbReference type="EMBL" id="CP036433">
    <property type="protein sequence ID" value="QDU95948.1"/>
    <property type="molecule type" value="Genomic_DNA"/>
</dbReference>
<evidence type="ECO:0000313" key="13">
    <source>
        <dbReference type="Proteomes" id="UP000317648"/>
    </source>
</evidence>
<dbReference type="Gene3D" id="6.10.340.10">
    <property type="match status" value="1"/>
</dbReference>
<dbReference type="Gene3D" id="3.30.565.10">
    <property type="entry name" value="Histidine kinase-like ATPase, C-terminal domain"/>
    <property type="match status" value="1"/>
</dbReference>
<feature type="domain" description="Response regulatory" evidence="10">
    <location>
        <begin position="705"/>
        <end position="818"/>
    </location>
</feature>
<dbReference type="Gene3D" id="1.10.287.130">
    <property type="match status" value="1"/>
</dbReference>
<feature type="domain" description="Histidine kinase" evidence="9">
    <location>
        <begin position="456"/>
        <end position="679"/>
    </location>
</feature>
<evidence type="ECO:0000256" key="7">
    <source>
        <dbReference type="PROSITE-ProRule" id="PRU00169"/>
    </source>
</evidence>
<dbReference type="SUPFAM" id="SSF158472">
    <property type="entry name" value="HAMP domain-like"/>
    <property type="match status" value="1"/>
</dbReference>
<dbReference type="Pfam" id="PF00072">
    <property type="entry name" value="Response_reg"/>
    <property type="match status" value="1"/>
</dbReference>
<evidence type="ECO:0000256" key="5">
    <source>
        <dbReference type="ARBA" id="ARBA00022679"/>
    </source>
</evidence>
<dbReference type="Proteomes" id="UP000317648">
    <property type="component" value="Chromosome"/>
</dbReference>
<dbReference type="SMART" id="SM00304">
    <property type="entry name" value="HAMP"/>
    <property type="match status" value="1"/>
</dbReference>
<dbReference type="FunFam" id="3.30.565.10:FF:000006">
    <property type="entry name" value="Sensor histidine kinase WalK"/>
    <property type="match status" value="1"/>
</dbReference>
<dbReference type="PRINTS" id="PR00344">
    <property type="entry name" value="BCTRLSENSOR"/>
</dbReference>
<evidence type="ECO:0000256" key="2">
    <source>
        <dbReference type="ARBA" id="ARBA00004370"/>
    </source>
</evidence>
<comment type="caution">
    <text evidence="7">Lacks conserved residue(s) required for the propagation of feature annotation.</text>
</comment>
<dbReference type="PANTHER" id="PTHR43047:SF72">
    <property type="entry name" value="OSMOSENSING HISTIDINE PROTEIN KINASE SLN1"/>
    <property type="match status" value="1"/>
</dbReference>
<dbReference type="AlphaFoldDB" id="A0A518DVT3"/>
<evidence type="ECO:0000259" key="10">
    <source>
        <dbReference type="PROSITE" id="PS50110"/>
    </source>
</evidence>
<keyword evidence="8" id="KW-0472">Membrane</keyword>
<dbReference type="KEGG" id="lcre:Pla8534_37670"/>
<name>A0A518DVT3_9BACT</name>
<dbReference type="InterPro" id="IPR001789">
    <property type="entry name" value="Sig_transdc_resp-reg_receiver"/>
</dbReference>
<dbReference type="InterPro" id="IPR003661">
    <property type="entry name" value="HisK_dim/P_dom"/>
</dbReference>
<dbReference type="SMART" id="SM00387">
    <property type="entry name" value="HATPase_c"/>
    <property type="match status" value="1"/>
</dbReference>
<evidence type="ECO:0000256" key="6">
    <source>
        <dbReference type="ARBA" id="ARBA00022777"/>
    </source>
</evidence>
<comment type="subcellular location">
    <subcellularLocation>
        <location evidence="2">Membrane</location>
    </subcellularLocation>
</comment>
<evidence type="ECO:0000256" key="3">
    <source>
        <dbReference type="ARBA" id="ARBA00012438"/>
    </source>
</evidence>
<gene>
    <name evidence="12" type="primary">barA_5</name>
    <name evidence="12" type="ORF">Pla8534_37670</name>
</gene>
<dbReference type="OrthoDB" id="9762493at2"/>
<dbReference type="InterPro" id="IPR036890">
    <property type="entry name" value="HATPase_C_sf"/>
</dbReference>
<proteinExistence type="predicted"/>
<dbReference type="InterPro" id="IPR005467">
    <property type="entry name" value="His_kinase_dom"/>
</dbReference>
<evidence type="ECO:0000259" key="11">
    <source>
        <dbReference type="PROSITE" id="PS50885"/>
    </source>
</evidence>
<keyword evidence="8" id="KW-0812">Transmembrane</keyword>
<dbReference type="Gene3D" id="3.40.50.2300">
    <property type="match status" value="2"/>
</dbReference>
<dbReference type="RefSeq" id="WP_145054628.1">
    <property type="nucleotide sequence ID" value="NZ_CP036433.1"/>
</dbReference>
<dbReference type="PROSITE" id="PS50885">
    <property type="entry name" value="HAMP"/>
    <property type="match status" value="1"/>
</dbReference>
<dbReference type="SUPFAM" id="SSF47384">
    <property type="entry name" value="Homodimeric domain of signal transducing histidine kinase"/>
    <property type="match status" value="1"/>
</dbReference>
<dbReference type="SMART" id="SM00448">
    <property type="entry name" value="REC"/>
    <property type="match status" value="2"/>
</dbReference>
<dbReference type="InterPro" id="IPR036097">
    <property type="entry name" value="HisK_dim/P_sf"/>
</dbReference>
<evidence type="ECO:0000256" key="4">
    <source>
        <dbReference type="ARBA" id="ARBA00022553"/>
    </source>
</evidence>
<keyword evidence="4 7" id="KW-0597">Phosphoprotein</keyword>
<dbReference type="SUPFAM" id="SSF52172">
    <property type="entry name" value="CheY-like"/>
    <property type="match status" value="2"/>
</dbReference>
<dbReference type="Pfam" id="PF00512">
    <property type="entry name" value="HisKA"/>
    <property type="match status" value="1"/>
</dbReference>
<feature type="modified residue" description="4-aspartylphosphate" evidence="7">
    <location>
        <position position="873"/>
    </location>
</feature>
<dbReference type="PROSITE" id="PS50110">
    <property type="entry name" value="RESPONSE_REGULATORY"/>
    <property type="match status" value="2"/>
</dbReference>
<dbReference type="PANTHER" id="PTHR43047">
    <property type="entry name" value="TWO-COMPONENT HISTIDINE PROTEIN KINASE"/>
    <property type="match status" value="1"/>
</dbReference>
<protein>
    <recommendedName>
        <fullName evidence="3">histidine kinase</fullName>
        <ecNumber evidence="3">2.7.13.3</ecNumber>
    </recommendedName>
</protein>
<dbReference type="CDD" id="cd16922">
    <property type="entry name" value="HATPase_EvgS-ArcB-TorS-like"/>
    <property type="match status" value="1"/>
</dbReference>
<comment type="catalytic activity">
    <reaction evidence="1">
        <text>ATP + protein L-histidine = ADP + protein N-phospho-L-histidine.</text>
        <dbReference type="EC" id="2.7.13.3"/>
    </reaction>
</comment>
<evidence type="ECO:0000313" key="12">
    <source>
        <dbReference type="EMBL" id="QDU95948.1"/>
    </source>
</evidence>
<dbReference type="InterPro" id="IPR003660">
    <property type="entry name" value="HAMP_dom"/>
</dbReference>
<keyword evidence="6 12" id="KW-0418">Kinase</keyword>
<keyword evidence="5 12" id="KW-0808">Transferase</keyword>
<dbReference type="Pfam" id="PF02518">
    <property type="entry name" value="HATPase_c"/>
    <property type="match status" value="1"/>
</dbReference>
<feature type="transmembrane region" description="Helical" evidence="8">
    <location>
        <begin position="325"/>
        <end position="348"/>
    </location>
</feature>
<dbReference type="CDD" id="cd00082">
    <property type="entry name" value="HisKA"/>
    <property type="match status" value="1"/>
</dbReference>
<organism evidence="12 13">
    <name type="scientific">Lignipirellula cremea</name>
    <dbReference type="NCBI Taxonomy" id="2528010"/>
    <lineage>
        <taxon>Bacteria</taxon>
        <taxon>Pseudomonadati</taxon>
        <taxon>Planctomycetota</taxon>
        <taxon>Planctomycetia</taxon>
        <taxon>Pirellulales</taxon>
        <taxon>Pirellulaceae</taxon>
        <taxon>Lignipirellula</taxon>
    </lineage>
</organism>
<feature type="transmembrane region" description="Helical" evidence="8">
    <location>
        <begin position="31"/>
        <end position="51"/>
    </location>
</feature>
<accession>A0A518DVT3</accession>
<dbReference type="SUPFAM" id="SSF55874">
    <property type="entry name" value="ATPase domain of HSP90 chaperone/DNA topoisomerase II/histidine kinase"/>
    <property type="match status" value="1"/>
</dbReference>
<dbReference type="Pfam" id="PF00672">
    <property type="entry name" value="HAMP"/>
    <property type="match status" value="1"/>
</dbReference>
<feature type="domain" description="Response regulatory" evidence="10">
    <location>
        <begin position="824"/>
        <end position="940"/>
    </location>
</feature>
<keyword evidence="13" id="KW-1185">Reference proteome</keyword>
<dbReference type="InterPro" id="IPR004358">
    <property type="entry name" value="Sig_transdc_His_kin-like_C"/>
</dbReference>
<evidence type="ECO:0000256" key="8">
    <source>
        <dbReference type="SAM" id="Phobius"/>
    </source>
</evidence>
<sequence length="952" mass="105202">MTHRPDPAPAAVSEDRPDAQTLRSQLLRSHLQIAGVGLVLLAIALISLMWLRDQTVHLATVRAPLVEAAKSGQNGIQRSLAALQSWAALGDERFRVDRQYAWKEEIHPAIATLKRFRGQNPGEDYDARIEELQLLLDDLEEIQWWIEDVARTPGNERARALFLLQALPTGEEILKEITAMINEERKRNELPEHLELLGHMSDSRNHMTRSVFLLGDSSKSASADSGQKFVEDFAAGRASLQRIAAHRDLLTESQSRSLQAIERDVLAMDLFATEIFTIRQSPKANLSQNLLTEMTPISRRVTELLDEISSDQAERFHRDAARTNTIATVEVVLLATMLVAMIGGAWLFSLRNAARVCRPILGLAHATRELAEGRLQKNLPLCNGVEVNQLITSFNTMRESLEKAAQERCEQIATLEQTQFKLETHSAKLISRTNELQLAQAQAEQASLAKSEFLANMSHELRTPMNSIIGFTQRLLKKLGPALGERDLDALQTVDRNSLHLLRLINDILDLSKIEAGHMALKLSRFDLSTVVRETADRCRSLTDGKPVVLELEAPTEEILCEADQLKFVQIVTNLISNGVKYTEQGAVAVSLCRVEDPELGPAARICIKDSGVGIREEDRKQLFRKFSQLTTEETRVVGGTGLGLFITAQFVQLHGGRIHVQSEHGQGSEFTIVVPLEQKQPHEPAAGPAQAIRATNEHYGGGLSVLCLDADAESLRRIQKAFEDQGHHTLAASGLDRACQQASLFQPDLLCVSLPELKKDACELLTTLHASEPFAATPMIAISGDHDTEELLQAGACCVLPSTVESRELQQALQDVVAVGLSDVLIVDDDFDNARLIQEALREAGISSRIAADGAQGLFALKERQPSLILLDLIMPNVDGFGFVEQVRQSPSWRETPIVVHTMKTPTKAEDDYLNQVCAAVLTKGYDDTSTVVNAIFRTYWRHSKTAATAL</sequence>
<dbReference type="GO" id="GO:0000155">
    <property type="term" value="F:phosphorelay sensor kinase activity"/>
    <property type="evidence" value="ECO:0007669"/>
    <property type="project" value="InterPro"/>
</dbReference>
<evidence type="ECO:0000256" key="1">
    <source>
        <dbReference type="ARBA" id="ARBA00000085"/>
    </source>
</evidence>
<dbReference type="InterPro" id="IPR011006">
    <property type="entry name" value="CheY-like_superfamily"/>
</dbReference>
<keyword evidence="8" id="KW-1133">Transmembrane helix</keyword>
<evidence type="ECO:0000259" key="9">
    <source>
        <dbReference type="PROSITE" id="PS50109"/>
    </source>
</evidence>